<organism evidence="8 9">
    <name type="scientific">Apatococcus lobatus</name>
    <dbReference type="NCBI Taxonomy" id="904363"/>
    <lineage>
        <taxon>Eukaryota</taxon>
        <taxon>Viridiplantae</taxon>
        <taxon>Chlorophyta</taxon>
        <taxon>core chlorophytes</taxon>
        <taxon>Trebouxiophyceae</taxon>
        <taxon>Chlorellales</taxon>
        <taxon>Chlorellaceae</taxon>
        <taxon>Apatococcus</taxon>
    </lineage>
</organism>
<feature type="transmembrane region" description="Helical" evidence="6">
    <location>
        <begin position="206"/>
        <end position="225"/>
    </location>
</feature>
<name>A0AAW1RV86_9CHLO</name>
<feature type="transmembrane region" description="Helical" evidence="6">
    <location>
        <begin position="407"/>
        <end position="434"/>
    </location>
</feature>
<evidence type="ECO:0000313" key="8">
    <source>
        <dbReference type="EMBL" id="KAK9837713.1"/>
    </source>
</evidence>
<feature type="transmembrane region" description="Helical" evidence="6">
    <location>
        <begin position="359"/>
        <end position="386"/>
    </location>
</feature>
<keyword evidence="2 6" id="KW-0812">Transmembrane</keyword>
<keyword evidence="9" id="KW-1185">Reference proteome</keyword>
<feature type="region of interest" description="Disordered" evidence="5">
    <location>
        <begin position="593"/>
        <end position="616"/>
    </location>
</feature>
<evidence type="ECO:0000256" key="5">
    <source>
        <dbReference type="SAM" id="MobiDB-lite"/>
    </source>
</evidence>
<comment type="subcellular location">
    <subcellularLocation>
        <location evidence="1">Membrane</location>
        <topology evidence="1">Multi-pass membrane protein</topology>
    </subcellularLocation>
</comment>
<dbReference type="GO" id="GO:0055085">
    <property type="term" value="P:transmembrane transport"/>
    <property type="evidence" value="ECO:0007669"/>
    <property type="project" value="InterPro"/>
</dbReference>
<dbReference type="PANTHER" id="PTHR11814">
    <property type="entry name" value="SULFATE TRANSPORTER"/>
    <property type="match status" value="1"/>
</dbReference>
<dbReference type="EMBL" id="JALJOS010000006">
    <property type="protein sequence ID" value="KAK9837713.1"/>
    <property type="molecule type" value="Genomic_DNA"/>
</dbReference>
<dbReference type="Pfam" id="PF01740">
    <property type="entry name" value="STAS"/>
    <property type="match status" value="1"/>
</dbReference>
<keyword evidence="4 6" id="KW-0472">Membrane</keyword>
<dbReference type="Pfam" id="PF00916">
    <property type="entry name" value="Sulfate_transp"/>
    <property type="match status" value="1"/>
</dbReference>
<evidence type="ECO:0000256" key="2">
    <source>
        <dbReference type="ARBA" id="ARBA00022692"/>
    </source>
</evidence>
<dbReference type="InterPro" id="IPR002645">
    <property type="entry name" value="STAS_dom"/>
</dbReference>
<gene>
    <name evidence="8" type="ORF">WJX74_003634</name>
</gene>
<feature type="transmembrane region" description="Helical" evidence="6">
    <location>
        <begin position="87"/>
        <end position="105"/>
    </location>
</feature>
<feature type="transmembrane region" description="Helical" evidence="6">
    <location>
        <begin position="280"/>
        <end position="301"/>
    </location>
</feature>
<keyword evidence="3 6" id="KW-1133">Transmembrane helix</keyword>
<feature type="transmembrane region" description="Helical" evidence="6">
    <location>
        <begin position="321"/>
        <end position="339"/>
    </location>
</feature>
<feature type="transmembrane region" description="Helical" evidence="6">
    <location>
        <begin position="166"/>
        <end position="186"/>
    </location>
</feature>
<accession>A0AAW1RV86</accession>
<dbReference type="Proteomes" id="UP001438707">
    <property type="component" value="Unassembled WGS sequence"/>
</dbReference>
<reference evidence="8 9" key="1">
    <citation type="journal article" date="2024" name="Nat. Commun.">
        <title>Phylogenomics reveals the evolutionary origins of lichenization in chlorophyte algae.</title>
        <authorList>
            <person name="Puginier C."/>
            <person name="Libourel C."/>
            <person name="Otte J."/>
            <person name="Skaloud P."/>
            <person name="Haon M."/>
            <person name="Grisel S."/>
            <person name="Petersen M."/>
            <person name="Berrin J.G."/>
            <person name="Delaux P.M."/>
            <person name="Dal Grande F."/>
            <person name="Keller J."/>
        </authorList>
    </citation>
    <scope>NUCLEOTIDE SEQUENCE [LARGE SCALE GENOMIC DNA]</scope>
    <source>
        <strain evidence="8 9">SAG 2145</strain>
    </source>
</reference>
<dbReference type="GO" id="GO:0016020">
    <property type="term" value="C:membrane"/>
    <property type="evidence" value="ECO:0007669"/>
    <property type="project" value="UniProtKB-SubCell"/>
</dbReference>
<evidence type="ECO:0000256" key="1">
    <source>
        <dbReference type="ARBA" id="ARBA00004141"/>
    </source>
</evidence>
<feature type="transmembrane region" description="Helical" evidence="6">
    <location>
        <begin position="232"/>
        <end position="252"/>
    </location>
</feature>
<dbReference type="PROSITE" id="PS50801">
    <property type="entry name" value="STAS"/>
    <property type="match status" value="1"/>
</dbReference>
<evidence type="ECO:0000313" key="9">
    <source>
        <dbReference type="Proteomes" id="UP001438707"/>
    </source>
</evidence>
<evidence type="ECO:0000256" key="4">
    <source>
        <dbReference type="ARBA" id="ARBA00023136"/>
    </source>
</evidence>
<dbReference type="Gene3D" id="3.30.750.24">
    <property type="entry name" value="STAS domain"/>
    <property type="match status" value="1"/>
</dbReference>
<feature type="domain" description="STAS" evidence="7">
    <location>
        <begin position="482"/>
        <end position="589"/>
    </location>
</feature>
<dbReference type="AlphaFoldDB" id="A0AAW1RV86"/>
<dbReference type="SUPFAM" id="SSF52091">
    <property type="entry name" value="SpoIIaa-like"/>
    <property type="match status" value="1"/>
</dbReference>
<dbReference type="InterPro" id="IPR001902">
    <property type="entry name" value="SLC26A/SulP_fam"/>
</dbReference>
<dbReference type="CDD" id="cd07042">
    <property type="entry name" value="STAS_SulP_like_sulfate_transporter"/>
    <property type="match status" value="1"/>
</dbReference>
<comment type="caution">
    <text evidence="8">The sequence shown here is derived from an EMBL/GenBank/DDBJ whole genome shotgun (WGS) entry which is preliminary data.</text>
</comment>
<evidence type="ECO:0000256" key="6">
    <source>
        <dbReference type="SAM" id="Phobius"/>
    </source>
</evidence>
<evidence type="ECO:0000256" key="3">
    <source>
        <dbReference type="ARBA" id="ARBA00022989"/>
    </source>
</evidence>
<feature type="transmembrane region" description="Helical" evidence="6">
    <location>
        <begin position="60"/>
        <end position="80"/>
    </location>
</feature>
<dbReference type="InterPro" id="IPR011547">
    <property type="entry name" value="SLC26A/SulP_dom"/>
</dbReference>
<proteinExistence type="predicted"/>
<protein>
    <recommendedName>
        <fullName evidence="7">STAS domain-containing protein</fullName>
    </recommendedName>
</protein>
<dbReference type="InterPro" id="IPR036513">
    <property type="entry name" value="STAS_dom_sf"/>
</dbReference>
<feature type="transmembrane region" description="Helical" evidence="6">
    <location>
        <begin position="133"/>
        <end position="154"/>
    </location>
</feature>
<evidence type="ECO:0000259" key="7">
    <source>
        <dbReference type="PROSITE" id="PS50801"/>
    </source>
</evidence>
<sequence>MSFQGQIGCLRSRIPRRSSEGQQFASVSAQAASAQAAPSKSSLMARLINGWRTDNLIGDIYGGLTAAVVALPLALAFGVASGAGPLPGLYGSIFIGFFAALFGGTPSQISGPTGPMTVVLAGVISKFPGQPDLVFAAVALAGVFQMVMGALDIGQYIRLVSLSVTSGFMSGIGCIILCTQSLAILGSAPAPNCLAAFKALPQALQAINSQALAVGLLALACCYLTPKKISRIVPGSLLGLITGTLTAVYARLDVPRLGAIPSGLPQFRLPAVPQSMYPQVIQAALMLAALGAIDSLLTSLVADQLTQDYHDSDKELVGQGLGNAISGLFGGVAGAGATMRTVVNIRAGGRSPISGAVHSIVLLAVVVGLGRFAGAIPLAVLAGVLLKSGWDIIDWKYIRRARALSKSSVLIMATVLLCTMFGDLIAAVALGTVMNSLIYTKKMAAVQVESCTIVCSEEDAADGSCNLQLSETKLLRQAAGRVSLFNMQTVFTFNAANGILRKLLPAMSYYESNILDLSNVELLDDTAALAVDDLIDHSNSLSKTLYVCGANKQGADMLHRLGVAAKLPAAMADPTVHRRVCLQYAVQQLGSPEILSTSNPDSQSNPLLGQPEPALP</sequence>
<feature type="compositionally biased region" description="Polar residues" evidence="5">
    <location>
        <begin position="593"/>
        <end position="607"/>
    </location>
</feature>